<feature type="domain" description="Peptidase S24/S26A/S26B/S26C" evidence="13">
    <location>
        <begin position="356"/>
        <end position="470"/>
    </location>
</feature>
<dbReference type="PANTHER" id="PTHR33516:SF2">
    <property type="entry name" value="LEXA REPRESSOR-RELATED"/>
    <property type="match status" value="1"/>
</dbReference>
<keyword evidence="3" id="KW-0235">DNA replication</keyword>
<dbReference type="InterPro" id="IPR006200">
    <property type="entry name" value="LexA"/>
</dbReference>
<dbReference type="GO" id="GO:0006260">
    <property type="term" value="P:DNA replication"/>
    <property type="evidence" value="ECO:0007669"/>
    <property type="project" value="UniProtKB-KW"/>
</dbReference>
<dbReference type="GO" id="GO:0004252">
    <property type="term" value="F:serine-type endopeptidase activity"/>
    <property type="evidence" value="ECO:0007669"/>
    <property type="project" value="UniProtKB-EC"/>
</dbReference>
<evidence type="ECO:0000256" key="5">
    <source>
        <dbReference type="ARBA" id="ARBA00022801"/>
    </source>
</evidence>
<evidence type="ECO:0000256" key="3">
    <source>
        <dbReference type="ARBA" id="ARBA00022705"/>
    </source>
</evidence>
<evidence type="ECO:0000256" key="11">
    <source>
        <dbReference type="ARBA" id="ARBA00023236"/>
    </source>
</evidence>
<dbReference type="EC" id="3.4.21.88" evidence="14"/>
<evidence type="ECO:0000256" key="4">
    <source>
        <dbReference type="ARBA" id="ARBA00022763"/>
    </source>
</evidence>
<keyword evidence="7" id="KW-0805">Transcription regulation</keyword>
<evidence type="ECO:0000256" key="8">
    <source>
        <dbReference type="ARBA" id="ARBA00023125"/>
    </source>
</evidence>
<dbReference type="Gene3D" id="2.10.109.10">
    <property type="entry name" value="Umud Fragment, subunit A"/>
    <property type="match status" value="1"/>
</dbReference>
<evidence type="ECO:0000256" key="9">
    <source>
        <dbReference type="ARBA" id="ARBA00023163"/>
    </source>
</evidence>
<dbReference type="OrthoDB" id="9787585at2"/>
<dbReference type="AlphaFoldDB" id="A0A173YLM6"/>
<dbReference type="Proteomes" id="UP000095558">
    <property type="component" value="Unassembled WGS sequence"/>
</dbReference>
<dbReference type="Pfam" id="PF00717">
    <property type="entry name" value="Peptidase_S24"/>
    <property type="match status" value="1"/>
</dbReference>
<evidence type="ECO:0000256" key="1">
    <source>
        <dbReference type="ARBA" id="ARBA00007484"/>
    </source>
</evidence>
<evidence type="ECO:0000256" key="12">
    <source>
        <dbReference type="RuleBase" id="RU003991"/>
    </source>
</evidence>
<dbReference type="EMBL" id="CYZV01000003">
    <property type="protein sequence ID" value="CUN64814.1"/>
    <property type="molecule type" value="Genomic_DNA"/>
</dbReference>
<dbReference type="CDD" id="cd06529">
    <property type="entry name" value="S24_LexA-like"/>
    <property type="match status" value="1"/>
</dbReference>
<evidence type="ECO:0000256" key="7">
    <source>
        <dbReference type="ARBA" id="ARBA00023015"/>
    </source>
</evidence>
<dbReference type="GO" id="GO:0006281">
    <property type="term" value="P:DNA repair"/>
    <property type="evidence" value="ECO:0007669"/>
    <property type="project" value="UniProtKB-KW"/>
</dbReference>
<evidence type="ECO:0000259" key="13">
    <source>
        <dbReference type="Pfam" id="PF00717"/>
    </source>
</evidence>
<keyword evidence="8" id="KW-0238">DNA-binding</keyword>
<keyword evidence="9" id="KW-0804">Transcription</keyword>
<dbReference type="RefSeq" id="WP_042393832.1">
    <property type="nucleotide sequence ID" value="NZ_CYYT01000007.1"/>
</dbReference>
<dbReference type="PRINTS" id="PR00726">
    <property type="entry name" value="LEXASERPTASE"/>
</dbReference>
<dbReference type="GO" id="GO:0009432">
    <property type="term" value="P:SOS response"/>
    <property type="evidence" value="ECO:0007669"/>
    <property type="project" value="UniProtKB-KW"/>
</dbReference>
<protein>
    <submittedName>
        <fullName evidence="14">LexA repressor</fullName>
        <ecNumber evidence="14">3.4.21.88</ecNumber>
    </submittedName>
</protein>
<keyword evidence="2" id="KW-0678">Repressor</keyword>
<dbReference type="InterPro" id="IPR036286">
    <property type="entry name" value="LexA/Signal_pep-like_sf"/>
</dbReference>
<comment type="similarity">
    <text evidence="1 12">Belongs to the peptidase S24 family.</text>
</comment>
<dbReference type="SUPFAM" id="SSF51306">
    <property type="entry name" value="LexA/Signal peptidase"/>
    <property type="match status" value="1"/>
</dbReference>
<dbReference type="PANTHER" id="PTHR33516">
    <property type="entry name" value="LEXA REPRESSOR"/>
    <property type="match status" value="1"/>
</dbReference>
<proteinExistence type="inferred from homology"/>
<sequence length="478" mass="55263">MKLTKVQNRFIKNKNMGFSLMKGKSLTGKTITALHRVINLENNYCLYKDDKVLFLSSNSNELINNNNLYENISKESEFYSLFSLSARRVEFNLIDSLIKEYSNKYLKLNGLNLELVSFDKGFELLNSVEFNEKMNGFLKKSKVLNKISAEELYNEIMWIKSCNFTKEEYNEVERKGRKYRIIRNSFTREAIYSLKKVYNDLLIDNGFYDIYDETSFAIKYAKENNNNKYTHIVLDNVESLTKGQIEFAKSIYANCLYSSFVFIINNDKSSDDMCWLVKGRKLKTLGADFKGKSFAFKKEFIDQDNMKNTFIDKYEYINLKYKNIVDFNLDNSSPKKEIYLNDNTVFSEEELEEVDVYNDIAAGNPIEINEEVLEKFLLPKGWLEKGKDTFILHVKGDSMIDKNINDGDMVVIKRQNTAYNNEIVAASLDGEATLKTLKLNGEAPMLVPANPKYSEIYLEGKEVSILGVAIGVIKNKLN</sequence>
<keyword evidence="4" id="KW-0227">DNA damage</keyword>
<dbReference type="InterPro" id="IPR050077">
    <property type="entry name" value="LexA_repressor"/>
</dbReference>
<dbReference type="GeneID" id="83010419"/>
<keyword evidence="6 12" id="KW-0068">Autocatalytic cleavage</keyword>
<reference evidence="14 15" key="1">
    <citation type="submission" date="2015-09" db="EMBL/GenBank/DDBJ databases">
        <authorList>
            <consortium name="Pathogen Informatics"/>
        </authorList>
    </citation>
    <scope>NUCLEOTIDE SEQUENCE [LARGE SCALE GENOMIC DNA]</scope>
    <source>
        <strain evidence="14 15">2789STDY5834855</strain>
    </source>
</reference>
<organism evidence="14 15">
    <name type="scientific">Clostridium disporicum</name>
    <dbReference type="NCBI Taxonomy" id="84024"/>
    <lineage>
        <taxon>Bacteria</taxon>
        <taxon>Bacillati</taxon>
        <taxon>Bacillota</taxon>
        <taxon>Clostridia</taxon>
        <taxon>Eubacteriales</taxon>
        <taxon>Clostridiaceae</taxon>
        <taxon>Clostridium</taxon>
    </lineage>
</organism>
<name>A0A173YLM6_9CLOT</name>
<dbReference type="InterPro" id="IPR027417">
    <property type="entry name" value="P-loop_NTPase"/>
</dbReference>
<dbReference type="InterPro" id="IPR039418">
    <property type="entry name" value="LexA-like"/>
</dbReference>
<keyword evidence="11" id="KW-0742">SOS response</keyword>
<keyword evidence="10" id="KW-0234">DNA repair</keyword>
<evidence type="ECO:0000313" key="14">
    <source>
        <dbReference type="EMBL" id="CUN64814.1"/>
    </source>
</evidence>
<evidence type="ECO:0000256" key="10">
    <source>
        <dbReference type="ARBA" id="ARBA00023204"/>
    </source>
</evidence>
<dbReference type="NCBIfam" id="TIGR00498">
    <property type="entry name" value="lexA"/>
    <property type="match status" value="1"/>
</dbReference>
<evidence type="ECO:0000256" key="6">
    <source>
        <dbReference type="ARBA" id="ARBA00022813"/>
    </source>
</evidence>
<dbReference type="GO" id="GO:0045892">
    <property type="term" value="P:negative regulation of DNA-templated transcription"/>
    <property type="evidence" value="ECO:0007669"/>
    <property type="project" value="InterPro"/>
</dbReference>
<evidence type="ECO:0000313" key="15">
    <source>
        <dbReference type="Proteomes" id="UP000095558"/>
    </source>
</evidence>
<evidence type="ECO:0000256" key="2">
    <source>
        <dbReference type="ARBA" id="ARBA00022491"/>
    </source>
</evidence>
<dbReference type="InterPro" id="IPR015927">
    <property type="entry name" value="Peptidase_S24_S26A/B/C"/>
</dbReference>
<keyword evidence="5 12" id="KW-0378">Hydrolase</keyword>
<dbReference type="InterPro" id="IPR006197">
    <property type="entry name" value="Peptidase_S24_LexA"/>
</dbReference>
<gene>
    <name evidence="14" type="primary">lexA_1</name>
    <name evidence="14" type="ORF">ERS852470_00396</name>
</gene>
<dbReference type="GO" id="GO:0003677">
    <property type="term" value="F:DNA binding"/>
    <property type="evidence" value="ECO:0007669"/>
    <property type="project" value="UniProtKB-KW"/>
</dbReference>
<accession>A0A173YLM6</accession>
<dbReference type="SUPFAM" id="SSF52540">
    <property type="entry name" value="P-loop containing nucleoside triphosphate hydrolases"/>
    <property type="match status" value="1"/>
</dbReference>